<accession>A0A443S4Z2</accession>
<evidence type="ECO:0000313" key="3">
    <source>
        <dbReference type="EMBL" id="RWS22626.1"/>
    </source>
</evidence>
<dbReference type="STRING" id="299467.A0A443S4Z2"/>
<organism evidence="3 4">
    <name type="scientific">Leptotrombidium deliense</name>
    <dbReference type="NCBI Taxonomy" id="299467"/>
    <lineage>
        <taxon>Eukaryota</taxon>
        <taxon>Metazoa</taxon>
        <taxon>Ecdysozoa</taxon>
        <taxon>Arthropoda</taxon>
        <taxon>Chelicerata</taxon>
        <taxon>Arachnida</taxon>
        <taxon>Acari</taxon>
        <taxon>Acariformes</taxon>
        <taxon>Trombidiformes</taxon>
        <taxon>Prostigmata</taxon>
        <taxon>Anystina</taxon>
        <taxon>Parasitengona</taxon>
        <taxon>Trombiculoidea</taxon>
        <taxon>Trombiculidae</taxon>
        <taxon>Leptotrombidium</taxon>
    </lineage>
</organism>
<feature type="domain" description="C-type lectin" evidence="2">
    <location>
        <begin position="1"/>
        <end position="55"/>
    </location>
</feature>
<dbReference type="PANTHER" id="PTHR22803">
    <property type="entry name" value="MANNOSE, PHOSPHOLIPASE, LECTIN RECEPTOR RELATED"/>
    <property type="match status" value="1"/>
</dbReference>
<feature type="domain" description="C-type lectin" evidence="2">
    <location>
        <begin position="75"/>
        <end position="206"/>
    </location>
</feature>
<dbReference type="InterPro" id="IPR018378">
    <property type="entry name" value="C-type_lectin_CS"/>
</dbReference>
<evidence type="ECO:0000256" key="1">
    <source>
        <dbReference type="ARBA" id="ARBA00023157"/>
    </source>
</evidence>
<feature type="non-terminal residue" evidence="3">
    <location>
        <position position="1"/>
    </location>
</feature>
<dbReference type="SMART" id="SM00034">
    <property type="entry name" value="CLECT"/>
    <property type="match status" value="1"/>
</dbReference>
<proteinExistence type="predicted"/>
<keyword evidence="4" id="KW-1185">Reference proteome</keyword>
<name>A0A443S4Z2_9ACAR</name>
<dbReference type="EMBL" id="NCKV01008289">
    <property type="protein sequence ID" value="RWS22626.1"/>
    <property type="molecule type" value="Genomic_DNA"/>
</dbReference>
<keyword evidence="3" id="KW-0675">Receptor</keyword>
<dbReference type="InterPro" id="IPR016186">
    <property type="entry name" value="C-type_lectin-like/link_sf"/>
</dbReference>
<gene>
    <name evidence="3" type="ORF">B4U80_14009</name>
</gene>
<evidence type="ECO:0000313" key="4">
    <source>
        <dbReference type="Proteomes" id="UP000288716"/>
    </source>
</evidence>
<protein>
    <submittedName>
        <fullName evidence="3">Macrophage mannose receptor 1-like protein</fullName>
    </submittedName>
</protein>
<dbReference type="AlphaFoldDB" id="A0A443S4Z2"/>
<dbReference type="PROSITE" id="PS00615">
    <property type="entry name" value="C_TYPE_LECTIN_1"/>
    <property type="match status" value="1"/>
</dbReference>
<dbReference type="Gene3D" id="3.10.100.10">
    <property type="entry name" value="Mannose-Binding Protein A, subunit A"/>
    <property type="match status" value="2"/>
</dbReference>
<dbReference type="VEuPathDB" id="VectorBase:LDEU009414"/>
<evidence type="ECO:0000259" key="2">
    <source>
        <dbReference type="PROSITE" id="PS50041"/>
    </source>
</evidence>
<dbReference type="OrthoDB" id="441660at2759"/>
<reference evidence="3 4" key="1">
    <citation type="journal article" date="2018" name="Gigascience">
        <title>Genomes of trombidid mites reveal novel predicted allergens and laterally-transferred genes associated with secondary metabolism.</title>
        <authorList>
            <person name="Dong X."/>
            <person name="Chaisiri K."/>
            <person name="Xia D."/>
            <person name="Armstrong S.D."/>
            <person name="Fang Y."/>
            <person name="Donnelly M.J."/>
            <person name="Kadowaki T."/>
            <person name="McGarry J.W."/>
            <person name="Darby A.C."/>
            <person name="Makepeace B.L."/>
        </authorList>
    </citation>
    <scope>NUCLEOTIDE SEQUENCE [LARGE SCALE GENOMIC DNA]</scope>
    <source>
        <strain evidence="3">UoL-UT</strain>
    </source>
</reference>
<dbReference type="Pfam" id="PF00059">
    <property type="entry name" value="Lectin_C"/>
    <property type="match status" value="1"/>
</dbReference>
<dbReference type="PROSITE" id="PS50041">
    <property type="entry name" value="C_TYPE_LECTIN_2"/>
    <property type="match status" value="2"/>
</dbReference>
<dbReference type="InterPro" id="IPR001304">
    <property type="entry name" value="C-type_lectin-like"/>
</dbReference>
<dbReference type="SUPFAM" id="SSF56436">
    <property type="entry name" value="C-type lectin-like"/>
    <property type="match status" value="2"/>
</dbReference>
<comment type="caution">
    <text evidence="3">The sequence shown here is derived from an EMBL/GenBank/DDBJ whole genome shotgun (WGS) entry which is preliminary data.</text>
</comment>
<dbReference type="Proteomes" id="UP000288716">
    <property type="component" value="Unassembled WGS sequence"/>
</dbReference>
<keyword evidence="1" id="KW-1015">Disulfide bond</keyword>
<dbReference type="InterPro" id="IPR016187">
    <property type="entry name" value="CTDL_fold"/>
</dbReference>
<sequence>EAIRSSKFKWVDESDFSYNNWYPAEPNEIQQNYINCINMFSNSGTWFDGNCDRKLAQALCVTSTRDWCPRNWTLFNKQCYYINDITLSVEFSEAQDKCKKLNATLVSIETQEQNDFIQHFINNRGTFLYSRNVWLNGQQREINSSSFKWLDGTKFKYTNWDMSQRRPQNYNADYLNCITMEKAFISNVDGFWFDAPCDSFYNAICVRPKFMTPATNSEITIHFRGLDRKVNMIVDKQKDLEEKQNKLFLKYKIGGDQNKTNTTKLRLIIEIN</sequence>
<dbReference type="InterPro" id="IPR050111">
    <property type="entry name" value="C-type_lectin/snaclec_domain"/>
</dbReference>